<evidence type="ECO:0000313" key="1">
    <source>
        <dbReference type="EMBL" id="TWU40143.1"/>
    </source>
</evidence>
<reference evidence="1 2" key="1">
    <citation type="submission" date="2019-02" db="EMBL/GenBank/DDBJ databases">
        <title>Deep-cultivation of Planctomycetes and their phenomic and genomic characterization uncovers novel biology.</title>
        <authorList>
            <person name="Wiegand S."/>
            <person name="Jogler M."/>
            <person name="Boedeker C."/>
            <person name="Pinto D."/>
            <person name="Vollmers J."/>
            <person name="Rivas-Marin E."/>
            <person name="Kohn T."/>
            <person name="Peeters S.H."/>
            <person name="Heuer A."/>
            <person name="Rast P."/>
            <person name="Oberbeckmann S."/>
            <person name="Bunk B."/>
            <person name="Jeske O."/>
            <person name="Meyerdierks A."/>
            <person name="Storesund J.E."/>
            <person name="Kallscheuer N."/>
            <person name="Luecker S."/>
            <person name="Lage O.M."/>
            <person name="Pohl T."/>
            <person name="Merkel B.J."/>
            <person name="Hornburger P."/>
            <person name="Mueller R.-W."/>
            <person name="Bruemmer F."/>
            <person name="Labrenz M."/>
            <person name="Spormann A.M."/>
            <person name="Op Den Camp H."/>
            <person name="Overmann J."/>
            <person name="Amann R."/>
            <person name="Jetten M.S.M."/>
            <person name="Mascher T."/>
            <person name="Medema M.H."/>
            <person name="Devos D.P."/>
            <person name="Kaster A.-K."/>
            <person name="Ovreas L."/>
            <person name="Rohde M."/>
            <person name="Galperin M.Y."/>
            <person name="Jogler C."/>
        </authorList>
    </citation>
    <scope>NUCLEOTIDE SEQUENCE [LARGE SCALE GENOMIC DNA]</scope>
    <source>
        <strain evidence="1 2">Q31b</strain>
    </source>
</reference>
<name>A0A5C6DS45_9BACT</name>
<dbReference type="Proteomes" id="UP000315471">
    <property type="component" value="Unassembled WGS sequence"/>
</dbReference>
<accession>A0A5C6DS45</accession>
<sequence>MNDLPLDDLPEKETVVGKVNASESFDKIVLQILAQSPPLDSQQKLGTTGRTITAIPNRLDTSFEQTKLK</sequence>
<protein>
    <submittedName>
        <fullName evidence="1">Uncharacterized protein</fullName>
    </submittedName>
</protein>
<comment type="caution">
    <text evidence="1">The sequence shown here is derived from an EMBL/GenBank/DDBJ whole genome shotgun (WGS) entry which is preliminary data.</text>
</comment>
<gene>
    <name evidence="1" type="ORF">Q31b_34880</name>
</gene>
<dbReference type="AlphaFoldDB" id="A0A5C6DS45"/>
<organism evidence="1 2">
    <name type="scientific">Novipirellula aureliae</name>
    <dbReference type="NCBI Taxonomy" id="2527966"/>
    <lineage>
        <taxon>Bacteria</taxon>
        <taxon>Pseudomonadati</taxon>
        <taxon>Planctomycetota</taxon>
        <taxon>Planctomycetia</taxon>
        <taxon>Pirellulales</taxon>
        <taxon>Pirellulaceae</taxon>
        <taxon>Novipirellula</taxon>
    </lineage>
</organism>
<dbReference type="RefSeq" id="WP_146600756.1">
    <property type="nucleotide sequence ID" value="NZ_SJPY01000005.1"/>
</dbReference>
<dbReference type="EMBL" id="SJPY01000005">
    <property type="protein sequence ID" value="TWU40143.1"/>
    <property type="molecule type" value="Genomic_DNA"/>
</dbReference>
<proteinExistence type="predicted"/>
<keyword evidence="2" id="KW-1185">Reference proteome</keyword>
<evidence type="ECO:0000313" key="2">
    <source>
        <dbReference type="Proteomes" id="UP000315471"/>
    </source>
</evidence>